<comment type="caution">
    <text evidence="3">The sequence shown here is derived from an EMBL/GenBank/DDBJ whole genome shotgun (WGS) entry which is preliminary data.</text>
</comment>
<evidence type="ECO:0000256" key="1">
    <source>
        <dbReference type="SAM" id="SignalP"/>
    </source>
</evidence>
<evidence type="ECO:0000313" key="3">
    <source>
        <dbReference type="EMBL" id="ONM50011.1"/>
    </source>
</evidence>
<keyword evidence="4" id="KW-1185">Reference proteome</keyword>
<dbReference type="AlphaFoldDB" id="A0A1W0BAD2"/>
<dbReference type="Pfam" id="PF13628">
    <property type="entry name" value="DUF4142"/>
    <property type="match status" value="1"/>
</dbReference>
<dbReference type="RefSeq" id="WP_077114831.1">
    <property type="nucleotide sequence ID" value="NZ_LOKT01000004.1"/>
</dbReference>
<feature type="domain" description="DUF4142" evidence="2">
    <location>
        <begin position="41"/>
        <end position="174"/>
    </location>
</feature>
<feature type="signal peptide" evidence="1">
    <location>
        <begin position="1"/>
        <end position="20"/>
    </location>
</feature>
<sequence>MRALRRLLLAAVLTGAFTFAATGTGAAQPPGPVQPVALSGQDSTYLVVSHQAHMSEMISGAQAAVMGTCPQVRQLGPMLVVDHTRLDAMGAAVALPNAVMLPLTPNPEQSQQLLDTAMQRGRDFDLAWLRMQERFHIQSLQAGAQQVQNGNSEQVTMLAESAAPTIEHHLEMVRGALATC</sequence>
<evidence type="ECO:0000313" key="4">
    <source>
        <dbReference type="Proteomes" id="UP000188836"/>
    </source>
</evidence>
<organism evidence="3 4">
    <name type="scientific">Nocardia donostiensis</name>
    <dbReference type="NCBI Taxonomy" id="1538463"/>
    <lineage>
        <taxon>Bacteria</taxon>
        <taxon>Bacillati</taxon>
        <taxon>Actinomycetota</taxon>
        <taxon>Actinomycetes</taxon>
        <taxon>Mycobacteriales</taxon>
        <taxon>Nocardiaceae</taxon>
        <taxon>Nocardia</taxon>
    </lineage>
</organism>
<keyword evidence="1" id="KW-0732">Signal</keyword>
<name>A0A1W0BAD2_9NOCA</name>
<evidence type="ECO:0000259" key="2">
    <source>
        <dbReference type="Pfam" id="PF13628"/>
    </source>
</evidence>
<proteinExistence type="predicted"/>
<dbReference type="STRING" id="1538463.B0T36_06655"/>
<dbReference type="InterPro" id="IPR025419">
    <property type="entry name" value="DUF4142"/>
</dbReference>
<gene>
    <name evidence="3" type="ORF">B0T46_02575</name>
</gene>
<accession>A0A1W0BAD2</accession>
<dbReference type="Proteomes" id="UP000188836">
    <property type="component" value="Unassembled WGS sequence"/>
</dbReference>
<dbReference type="EMBL" id="MUMY01000002">
    <property type="protein sequence ID" value="ONM50011.1"/>
    <property type="molecule type" value="Genomic_DNA"/>
</dbReference>
<feature type="chain" id="PRO_5038639690" description="DUF4142 domain-containing protein" evidence="1">
    <location>
        <begin position="21"/>
        <end position="180"/>
    </location>
</feature>
<protein>
    <recommendedName>
        <fullName evidence="2">DUF4142 domain-containing protein</fullName>
    </recommendedName>
</protein>
<reference evidence="3 4" key="1">
    <citation type="journal article" date="2016" name="Antonie Van Leeuwenhoek">
        <title>Nocardia donostiensis sp. nov., isolated from human respiratory specimens.</title>
        <authorList>
            <person name="Ercibengoa M."/>
            <person name="Bell M."/>
            <person name="Marimon J.M."/>
            <person name="Humrighouse B."/>
            <person name="Klenk H.P."/>
            <person name="Potter G."/>
            <person name="Perez-Trallero E."/>
        </authorList>
    </citation>
    <scope>NUCLEOTIDE SEQUENCE [LARGE SCALE GENOMIC DNA]</scope>
    <source>
        <strain evidence="3 4">X1655</strain>
    </source>
</reference>